<sequence>MNSSFSLPRATWTGREPHLAASVILRSTASASPPRQGVKLLQPINDATKNTPNPNRNHPRPPEAGAERAPSRPPHPSLALPNPSISFAARLRAGSISLRFCFPVCGDPSTRAVRVAQGMDAAGVVNFGLFRPQ</sequence>
<protein>
    <submittedName>
        <fullName evidence="2">Uncharacterized protein</fullName>
    </submittedName>
</protein>
<dbReference type="EMBL" id="CM000761">
    <property type="protein sequence ID" value="OQU89490.1"/>
    <property type="molecule type" value="Genomic_DNA"/>
</dbReference>
<dbReference type="AlphaFoldDB" id="A0A1W0W527"/>
<evidence type="ECO:0000313" key="3">
    <source>
        <dbReference type="Proteomes" id="UP000000768"/>
    </source>
</evidence>
<feature type="region of interest" description="Disordered" evidence="1">
    <location>
        <begin position="26"/>
        <end position="82"/>
    </location>
</feature>
<name>A0A1W0W527_SORBI</name>
<gene>
    <name evidence="2" type="ORF">SORBI_3002G201800</name>
</gene>
<evidence type="ECO:0000313" key="2">
    <source>
        <dbReference type="EMBL" id="OQU89490.1"/>
    </source>
</evidence>
<evidence type="ECO:0000256" key="1">
    <source>
        <dbReference type="SAM" id="MobiDB-lite"/>
    </source>
</evidence>
<organism evidence="2 3">
    <name type="scientific">Sorghum bicolor</name>
    <name type="common">Sorghum</name>
    <name type="synonym">Sorghum vulgare</name>
    <dbReference type="NCBI Taxonomy" id="4558"/>
    <lineage>
        <taxon>Eukaryota</taxon>
        <taxon>Viridiplantae</taxon>
        <taxon>Streptophyta</taxon>
        <taxon>Embryophyta</taxon>
        <taxon>Tracheophyta</taxon>
        <taxon>Spermatophyta</taxon>
        <taxon>Magnoliopsida</taxon>
        <taxon>Liliopsida</taxon>
        <taxon>Poales</taxon>
        <taxon>Poaceae</taxon>
        <taxon>PACMAD clade</taxon>
        <taxon>Panicoideae</taxon>
        <taxon>Andropogonodae</taxon>
        <taxon>Andropogoneae</taxon>
        <taxon>Sorghinae</taxon>
        <taxon>Sorghum</taxon>
    </lineage>
</organism>
<dbReference type="Proteomes" id="UP000000768">
    <property type="component" value="Chromosome 2"/>
</dbReference>
<dbReference type="InParanoid" id="A0A1W0W527"/>
<reference evidence="3" key="2">
    <citation type="journal article" date="2018" name="Plant J.">
        <title>The Sorghum bicolor reference genome: improved assembly, gene annotations, a transcriptome atlas, and signatures of genome organization.</title>
        <authorList>
            <person name="McCormick R.F."/>
            <person name="Truong S.K."/>
            <person name="Sreedasyam A."/>
            <person name="Jenkins J."/>
            <person name="Shu S."/>
            <person name="Sims D."/>
            <person name="Kennedy M."/>
            <person name="Amirebrahimi M."/>
            <person name="Weers B.D."/>
            <person name="McKinley B."/>
            <person name="Mattison A."/>
            <person name="Morishige D.T."/>
            <person name="Grimwood J."/>
            <person name="Schmutz J."/>
            <person name="Mullet J.E."/>
        </authorList>
    </citation>
    <scope>NUCLEOTIDE SEQUENCE [LARGE SCALE GENOMIC DNA]</scope>
    <source>
        <strain evidence="3">cv. BTx623</strain>
    </source>
</reference>
<proteinExistence type="predicted"/>
<reference evidence="2 3" key="1">
    <citation type="journal article" date="2009" name="Nature">
        <title>The Sorghum bicolor genome and the diversification of grasses.</title>
        <authorList>
            <person name="Paterson A.H."/>
            <person name="Bowers J.E."/>
            <person name="Bruggmann R."/>
            <person name="Dubchak I."/>
            <person name="Grimwood J."/>
            <person name="Gundlach H."/>
            <person name="Haberer G."/>
            <person name="Hellsten U."/>
            <person name="Mitros T."/>
            <person name="Poliakov A."/>
            <person name="Schmutz J."/>
            <person name="Spannagl M."/>
            <person name="Tang H."/>
            <person name="Wang X."/>
            <person name="Wicker T."/>
            <person name="Bharti A.K."/>
            <person name="Chapman J."/>
            <person name="Feltus F.A."/>
            <person name="Gowik U."/>
            <person name="Grigoriev I.V."/>
            <person name="Lyons E."/>
            <person name="Maher C.A."/>
            <person name="Martis M."/>
            <person name="Narechania A."/>
            <person name="Otillar R.P."/>
            <person name="Penning B.W."/>
            <person name="Salamov A.A."/>
            <person name="Wang Y."/>
            <person name="Zhang L."/>
            <person name="Carpita N.C."/>
            <person name="Freeling M."/>
            <person name="Gingle A.R."/>
            <person name="Hash C.T."/>
            <person name="Keller B."/>
            <person name="Klein P."/>
            <person name="Kresovich S."/>
            <person name="McCann M.C."/>
            <person name="Ming R."/>
            <person name="Peterson D.G."/>
            <person name="Mehboob-ur-Rahman"/>
            <person name="Ware D."/>
            <person name="Westhoff P."/>
            <person name="Mayer K.F."/>
            <person name="Messing J."/>
            <person name="Rokhsar D.S."/>
        </authorList>
    </citation>
    <scope>NUCLEOTIDE SEQUENCE [LARGE SCALE GENOMIC DNA]</scope>
    <source>
        <strain evidence="3">cv. BTx623</strain>
    </source>
</reference>
<accession>A0A1W0W527</accession>
<keyword evidence="3" id="KW-1185">Reference proteome</keyword>
<dbReference type="Gramene" id="OQU89490">
    <property type="protein sequence ID" value="OQU89490"/>
    <property type="gene ID" value="SORBI_3002G201800"/>
</dbReference>